<feature type="region of interest" description="Disordered" evidence="1">
    <location>
        <begin position="69"/>
        <end position="92"/>
    </location>
</feature>
<evidence type="ECO:0000313" key="2">
    <source>
        <dbReference type="EMBL" id="KAF4658525.1"/>
    </source>
</evidence>
<gene>
    <name evidence="2" type="ORF">FOZ61_005557</name>
</gene>
<evidence type="ECO:0000313" key="3">
    <source>
        <dbReference type="Proteomes" id="UP000570595"/>
    </source>
</evidence>
<accession>A0A7J6LGX9</accession>
<feature type="compositionally biased region" description="Low complexity" evidence="1">
    <location>
        <begin position="75"/>
        <end position="92"/>
    </location>
</feature>
<dbReference type="Proteomes" id="UP000570595">
    <property type="component" value="Unassembled WGS sequence"/>
</dbReference>
<dbReference type="OrthoDB" id="436452at2759"/>
<protein>
    <submittedName>
        <fullName evidence="2">Uncharacterized protein</fullName>
    </submittedName>
</protein>
<name>A0A7J6LGX9_PEROL</name>
<sequence>MLRTFNEMRMEWYRYDMMEIVTRDLAVEISRNFPSYPVRGPSLGAVFNNVKMSISPSPSPSDTILFHHPSEGHEAAGPAIPAAPQQPQQPSQLPIIPVLPTSERIPTPQQQKSRVMPVRPQAPILPSAPQQQQSLMSTAAQMAAFMNERTRYLATLQQKFQRQPTPPQPKAEFQPLVRAEPPQPAQQQQQPQALDFPVFTDPSELAAKLFKDDGSFRRLHMGSRRRDSRCSLHRLLGRACKGRGTQVVTECEFKANYGVWTLAGLDRIKSLRSKGYTSAQIYSAVEAAAGIALPMLERLQYLEDAPGSRIAKALTLPGKAASGNAVKHHRGPTKAELMAIWAMLEVRHLNERANEASL</sequence>
<reference evidence="2 3" key="1">
    <citation type="submission" date="2020-04" db="EMBL/GenBank/DDBJ databases">
        <title>Perkinsus olseni comparative genomics.</title>
        <authorList>
            <person name="Bogema D.R."/>
        </authorList>
    </citation>
    <scope>NUCLEOTIDE SEQUENCE [LARGE SCALE GENOMIC DNA]</scope>
    <source>
        <strain evidence="2">ATCC PRA-179</strain>
    </source>
</reference>
<evidence type="ECO:0000256" key="1">
    <source>
        <dbReference type="SAM" id="MobiDB-lite"/>
    </source>
</evidence>
<dbReference type="AlphaFoldDB" id="A0A7J6LGX9"/>
<organism evidence="2 3">
    <name type="scientific">Perkinsus olseni</name>
    <name type="common">Perkinsus atlanticus</name>
    <dbReference type="NCBI Taxonomy" id="32597"/>
    <lineage>
        <taxon>Eukaryota</taxon>
        <taxon>Sar</taxon>
        <taxon>Alveolata</taxon>
        <taxon>Perkinsozoa</taxon>
        <taxon>Perkinsea</taxon>
        <taxon>Perkinsida</taxon>
        <taxon>Perkinsidae</taxon>
        <taxon>Perkinsus</taxon>
    </lineage>
</organism>
<comment type="caution">
    <text evidence="2">The sequence shown here is derived from an EMBL/GenBank/DDBJ whole genome shotgun (WGS) entry which is preliminary data.</text>
</comment>
<dbReference type="EMBL" id="JABAHT010000306">
    <property type="protein sequence ID" value="KAF4658525.1"/>
    <property type="molecule type" value="Genomic_DNA"/>
</dbReference>
<proteinExistence type="predicted"/>